<organism evidence="1 2">
    <name type="scientific">Kocuria gwangalliensis</name>
    <dbReference type="NCBI Taxonomy" id="501592"/>
    <lineage>
        <taxon>Bacteria</taxon>
        <taxon>Bacillati</taxon>
        <taxon>Actinomycetota</taxon>
        <taxon>Actinomycetes</taxon>
        <taxon>Micrococcales</taxon>
        <taxon>Micrococcaceae</taxon>
        <taxon>Kocuria</taxon>
    </lineage>
</organism>
<dbReference type="Proteomes" id="UP001501446">
    <property type="component" value="Unassembled WGS sequence"/>
</dbReference>
<keyword evidence="2" id="KW-1185">Reference proteome</keyword>
<gene>
    <name evidence="1" type="ORF">GCM10025781_16780</name>
</gene>
<evidence type="ECO:0000313" key="1">
    <source>
        <dbReference type="EMBL" id="GAA4699267.1"/>
    </source>
</evidence>
<evidence type="ECO:0000313" key="2">
    <source>
        <dbReference type="Proteomes" id="UP001501446"/>
    </source>
</evidence>
<accession>A0ABP8X5X3</accession>
<proteinExistence type="predicted"/>
<sequence length="119" mass="13264">MQVLQEGITQEIVIRGFADDRGDGIQSGLLNGTPAPFAHNQFVLCTLSLAAGPHHDRLQDSEFFHGEGELSQFILIEYLSRLFAVGVDVGDRYFRKLRARYGPELVRVGIVLEVGRCFT</sequence>
<protein>
    <submittedName>
        <fullName evidence="1">Uncharacterized protein</fullName>
    </submittedName>
</protein>
<dbReference type="EMBL" id="BAABLN010000023">
    <property type="protein sequence ID" value="GAA4699267.1"/>
    <property type="molecule type" value="Genomic_DNA"/>
</dbReference>
<reference evidence="2" key="1">
    <citation type="journal article" date="2019" name="Int. J. Syst. Evol. Microbiol.">
        <title>The Global Catalogue of Microorganisms (GCM) 10K type strain sequencing project: providing services to taxonomists for standard genome sequencing and annotation.</title>
        <authorList>
            <consortium name="The Broad Institute Genomics Platform"/>
            <consortium name="The Broad Institute Genome Sequencing Center for Infectious Disease"/>
            <person name="Wu L."/>
            <person name="Ma J."/>
        </authorList>
    </citation>
    <scope>NUCLEOTIDE SEQUENCE [LARGE SCALE GENOMIC DNA]</scope>
    <source>
        <strain evidence="2">JCM 18958</strain>
    </source>
</reference>
<comment type="caution">
    <text evidence="1">The sequence shown here is derived from an EMBL/GenBank/DDBJ whole genome shotgun (WGS) entry which is preliminary data.</text>
</comment>
<name>A0ABP8X5X3_9MICC</name>